<dbReference type="AlphaFoldDB" id="A0A9D1ER75"/>
<reference evidence="1" key="2">
    <citation type="journal article" date="2021" name="PeerJ">
        <title>Extensive microbial diversity within the chicken gut microbiome revealed by metagenomics and culture.</title>
        <authorList>
            <person name="Gilroy R."/>
            <person name="Ravi A."/>
            <person name="Getino M."/>
            <person name="Pursley I."/>
            <person name="Horton D.L."/>
            <person name="Alikhan N.F."/>
            <person name="Baker D."/>
            <person name="Gharbi K."/>
            <person name="Hall N."/>
            <person name="Watson M."/>
            <person name="Adriaenssens E.M."/>
            <person name="Foster-Nyarko E."/>
            <person name="Jarju S."/>
            <person name="Secka A."/>
            <person name="Antonio M."/>
            <person name="Oren A."/>
            <person name="Chaudhuri R.R."/>
            <person name="La Ragione R."/>
            <person name="Hildebrand F."/>
            <person name="Pallen M.J."/>
        </authorList>
    </citation>
    <scope>NUCLEOTIDE SEQUENCE</scope>
    <source>
        <strain evidence="1">CHK190-19873</strain>
    </source>
</reference>
<sequence>MTNYLIDGTLSLTGMSARLAAEGTDCVQGRRFREIIEEYKGAFLWDM</sequence>
<dbReference type="Proteomes" id="UP000823935">
    <property type="component" value="Unassembled WGS sequence"/>
</dbReference>
<organism evidence="1 2">
    <name type="scientific">Candidatus Limivivens intestinipullorum</name>
    <dbReference type="NCBI Taxonomy" id="2840858"/>
    <lineage>
        <taxon>Bacteria</taxon>
        <taxon>Bacillati</taxon>
        <taxon>Bacillota</taxon>
        <taxon>Clostridia</taxon>
        <taxon>Lachnospirales</taxon>
        <taxon>Lachnospiraceae</taxon>
        <taxon>Lachnospiraceae incertae sedis</taxon>
        <taxon>Candidatus Limivivens</taxon>
    </lineage>
</organism>
<gene>
    <name evidence="1" type="ORF">IAB44_02880</name>
</gene>
<accession>A0A9D1ER75</accession>
<name>A0A9D1ER75_9FIRM</name>
<evidence type="ECO:0000313" key="1">
    <source>
        <dbReference type="EMBL" id="HIS30480.1"/>
    </source>
</evidence>
<evidence type="ECO:0000313" key="2">
    <source>
        <dbReference type="Proteomes" id="UP000823935"/>
    </source>
</evidence>
<protein>
    <submittedName>
        <fullName evidence="1">Uncharacterized protein</fullName>
    </submittedName>
</protein>
<comment type="caution">
    <text evidence="1">The sequence shown here is derived from an EMBL/GenBank/DDBJ whole genome shotgun (WGS) entry which is preliminary data.</text>
</comment>
<dbReference type="EMBL" id="DVIQ01000019">
    <property type="protein sequence ID" value="HIS30480.1"/>
    <property type="molecule type" value="Genomic_DNA"/>
</dbReference>
<proteinExistence type="predicted"/>
<reference evidence="1" key="1">
    <citation type="submission" date="2020-10" db="EMBL/GenBank/DDBJ databases">
        <authorList>
            <person name="Gilroy R."/>
        </authorList>
    </citation>
    <scope>NUCLEOTIDE SEQUENCE</scope>
    <source>
        <strain evidence="1">CHK190-19873</strain>
    </source>
</reference>